<protein>
    <submittedName>
        <fullName evidence="12">Anion transporter</fullName>
    </submittedName>
</protein>
<keyword evidence="8 10" id="KW-1133">Transmembrane helix</keyword>
<feature type="domain" description="Citrate transporter-like" evidence="11">
    <location>
        <begin position="19"/>
        <end position="323"/>
    </location>
</feature>
<evidence type="ECO:0000256" key="9">
    <source>
        <dbReference type="ARBA" id="ARBA00023136"/>
    </source>
</evidence>
<feature type="transmembrane region" description="Helical" evidence="10">
    <location>
        <begin position="28"/>
        <end position="46"/>
    </location>
</feature>
<name>A0A9X4H7I3_9FIRM</name>
<dbReference type="InterPro" id="IPR000802">
    <property type="entry name" value="Arsenical_pump_ArsB"/>
</dbReference>
<dbReference type="PANTHER" id="PTHR43302">
    <property type="entry name" value="TRANSPORTER ARSB-RELATED"/>
    <property type="match status" value="1"/>
</dbReference>
<reference evidence="12" key="1">
    <citation type="submission" date="2022-02" db="EMBL/GenBank/DDBJ databases">
        <authorList>
            <person name="Leng L."/>
        </authorList>
    </citation>
    <scope>NUCLEOTIDE SEQUENCE</scope>
    <source>
        <strain evidence="12">JI</strain>
    </source>
</reference>
<evidence type="ECO:0000259" key="11">
    <source>
        <dbReference type="Pfam" id="PF03600"/>
    </source>
</evidence>
<organism evidence="12 13">
    <name type="scientific">Pelotomaculum isophthalicicum JI</name>
    <dbReference type="NCBI Taxonomy" id="947010"/>
    <lineage>
        <taxon>Bacteria</taxon>
        <taxon>Bacillati</taxon>
        <taxon>Bacillota</taxon>
        <taxon>Clostridia</taxon>
        <taxon>Eubacteriales</taxon>
        <taxon>Desulfotomaculaceae</taxon>
        <taxon>Pelotomaculum</taxon>
    </lineage>
</organism>
<evidence type="ECO:0000256" key="4">
    <source>
        <dbReference type="ARBA" id="ARBA00022448"/>
    </source>
</evidence>
<accession>A0A9X4H7I3</accession>
<evidence type="ECO:0000256" key="7">
    <source>
        <dbReference type="ARBA" id="ARBA00022849"/>
    </source>
</evidence>
<dbReference type="GO" id="GO:0005886">
    <property type="term" value="C:plasma membrane"/>
    <property type="evidence" value="ECO:0007669"/>
    <property type="project" value="UniProtKB-SubCell"/>
</dbReference>
<dbReference type="Proteomes" id="UP001154312">
    <property type="component" value="Unassembled WGS sequence"/>
</dbReference>
<evidence type="ECO:0000256" key="8">
    <source>
        <dbReference type="ARBA" id="ARBA00022989"/>
    </source>
</evidence>
<feature type="transmembrane region" description="Helical" evidence="10">
    <location>
        <begin position="372"/>
        <end position="396"/>
    </location>
</feature>
<keyword evidence="5" id="KW-1003">Cell membrane</keyword>
<feature type="transmembrane region" description="Helical" evidence="10">
    <location>
        <begin position="136"/>
        <end position="154"/>
    </location>
</feature>
<keyword evidence="7" id="KW-0059">Arsenical resistance</keyword>
<dbReference type="GO" id="GO:0046685">
    <property type="term" value="P:response to arsenic-containing substance"/>
    <property type="evidence" value="ECO:0007669"/>
    <property type="project" value="UniProtKB-KW"/>
</dbReference>
<evidence type="ECO:0000256" key="5">
    <source>
        <dbReference type="ARBA" id="ARBA00022475"/>
    </source>
</evidence>
<proteinExistence type="inferred from homology"/>
<dbReference type="PRINTS" id="PR00758">
    <property type="entry name" value="ARSENICPUMP"/>
</dbReference>
<dbReference type="GO" id="GO:0015105">
    <property type="term" value="F:arsenite transmembrane transporter activity"/>
    <property type="evidence" value="ECO:0007669"/>
    <property type="project" value="InterPro"/>
</dbReference>
<evidence type="ECO:0000256" key="2">
    <source>
        <dbReference type="ARBA" id="ARBA00006433"/>
    </source>
</evidence>
<comment type="similarity">
    <text evidence="2">Belongs to the ArsB family.</text>
</comment>
<feature type="transmembrane region" description="Helical" evidence="10">
    <location>
        <begin position="302"/>
        <end position="327"/>
    </location>
</feature>
<evidence type="ECO:0000313" key="13">
    <source>
        <dbReference type="Proteomes" id="UP001154312"/>
    </source>
</evidence>
<feature type="transmembrane region" description="Helical" evidence="10">
    <location>
        <begin position="169"/>
        <end position="195"/>
    </location>
</feature>
<dbReference type="AlphaFoldDB" id="A0A9X4H7I3"/>
<comment type="similarity">
    <text evidence="3">Belongs to the CitM (TC 2.A.11) transporter family.</text>
</comment>
<dbReference type="Pfam" id="PF03600">
    <property type="entry name" value="CitMHS"/>
    <property type="match status" value="1"/>
</dbReference>
<feature type="transmembrane region" description="Helical" evidence="10">
    <location>
        <begin position="333"/>
        <end position="360"/>
    </location>
</feature>
<evidence type="ECO:0000256" key="3">
    <source>
        <dbReference type="ARBA" id="ARBA00009843"/>
    </source>
</evidence>
<evidence type="ECO:0000256" key="6">
    <source>
        <dbReference type="ARBA" id="ARBA00022692"/>
    </source>
</evidence>
<feature type="transmembrane region" description="Helical" evidence="10">
    <location>
        <begin position="58"/>
        <end position="81"/>
    </location>
</feature>
<evidence type="ECO:0000256" key="10">
    <source>
        <dbReference type="SAM" id="Phobius"/>
    </source>
</evidence>
<comment type="subcellular location">
    <subcellularLocation>
        <location evidence="1">Cell membrane</location>
        <topology evidence="1">Multi-pass membrane protein</topology>
    </subcellularLocation>
</comment>
<comment type="caution">
    <text evidence="12">The sequence shown here is derived from an EMBL/GenBank/DDBJ whole genome shotgun (WGS) entry which is preliminary data.</text>
</comment>
<dbReference type="PANTHER" id="PTHR43302:SF5">
    <property type="entry name" value="TRANSPORTER ARSB-RELATED"/>
    <property type="match status" value="1"/>
</dbReference>
<dbReference type="EMBL" id="JAKOAV010000033">
    <property type="protein sequence ID" value="MDF9409539.1"/>
    <property type="molecule type" value="Genomic_DNA"/>
</dbReference>
<feature type="transmembrane region" description="Helical" evidence="10">
    <location>
        <begin position="93"/>
        <end position="124"/>
    </location>
</feature>
<gene>
    <name evidence="12" type="ORF">L7E55_14430</name>
</gene>
<keyword evidence="6 10" id="KW-0812">Transmembrane</keyword>
<dbReference type="CDD" id="cd01117">
    <property type="entry name" value="YbiR_permease"/>
    <property type="match status" value="1"/>
</dbReference>
<evidence type="ECO:0000256" key="1">
    <source>
        <dbReference type="ARBA" id="ARBA00004651"/>
    </source>
</evidence>
<keyword evidence="4" id="KW-0813">Transport</keyword>
<sequence>MIVSGIILVATLIVFGIGKIPIFRVDRAGAAIIGGALIMATGVLTFNQAVQSVDFRTIILLFSMMIVTTSLKSAGFFRFIGNYLIKNLKTRKGFLFGVVITSGLLSAFFINDIVCLILTPIVIIICKKEKIPPLPYLMAVATASNIGSAGTLLGNPQNILIGSISNVSFFSYIVIAFPLAVVGLLINYLVISWFYRDLLEGDLTGGEPLRKGYHRYLLGKSLVVTLGILAGFIVSKEPAIIASLGAAYLLVTRRLKPDKIYAGIDFNLLVMFIGLFVVMGGVEQSGLMNRIMEIFSFKSFRVFSILTIALSNIFSNVPAVMLLKSFIPSDVSFWWIGLGVFSTLAGNLTVTGSVANLIVIETAKHEGIQIKFLDYFKVGFPLTLLLTLIALSYFTVIQNYL</sequence>
<feature type="transmembrane region" description="Helical" evidence="10">
    <location>
        <begin position="216"/>
        <end position="234"/>
    </location>
</feature>
<dbReference type="InterPro" id="IPR004680">
    <property type="entry name" value="Cit_transptr-like_dom"/>
</dbReference>
<evidence type="ECO:0000313" key="12">
    <source>
        <dbReference type="EMBL" id="MDF9409539.1"/>
    </source>
</evidence>
<feature type="transmembrane region" description="Helical" evidence="10">
    <location>
        <begin position="260"/>
        <end position="282"/>
    </location>
</feature>
<keyword evidence="9 10" id="KW-0472">Membrane</keyword>
<keyword evidence="13" id="KW-1185">Reference proteome</keyword>